<sequence length="266" mass="30184">MAIRLACFPGGKQKAVTLSYDDGREHDRRLVEIMNRYGLKGTFHLNSGNLGKEHYIAAEEVPALFSGHEVSAHTVTHPFLELAPPEDVVNEIMQDRAALERLAGYPVRGMSYPFGTYNDRVVSLLPSLGIEYARTVESTGAFDLPANFLTWHPTCHHKDMLDAGRRFLDLHLRFPRMALLYVWGHSYEFADQDNWDELERFGELIGGHEEIWYATNAEIASYMQAVQRLRFSADCRLVHNPSAIPVWVQVDGEVQVVEPGDIVSWN</sequence>
<comment type="caution">
    <text evidence="4">The sequence shown here is derived from an EMBL/GenBank/DDBJ whole genome shotgun (WGS) entry which is preliminary data.</text>
</comment>
<organism evidence="4 5">
    <name type="scientific">Paenibacillus chibensis</name>
    <dbReference type="NCBI Taxonomy" id="59846"/>
    <lineage>
        <taxon>Bacteria</taxon>
        <taxon>Bacillati</taxon>
        <taxon>Bacillota</taxon>
        <taxon>Bacilli</taxon>
        <taxon>Bacillales</taxon>
        <taxon>Paenibacillaceae</taxon>
        <taxon>Paenibacillus</taxon>
    </lineage>
</organism>
<dbReference type="SUPFAM" id="SSF88713">
    <property type="entry name" value="Glycoside hydrolase/deacetylase"/>
    <property type="match status" value="1"/>
</dbReference>
<dbReference type="InterPro" id="IPR051398">
    <property type="entry name" value="Polysacch_Deacetylase"/>
</dbReference>
<dbReference type="EMBL" id="JARTLD010000045">
    <property type="protein sequence ID" value="MED5019149.1"/>
    <property type="molecule type" value="Genomic_DNA"/>
</dbReference>
<protein>
    <submittedName>
        <fullName evidence="4">Polysaccharide deacetylase family protein</fullName>
        <ecNumber evidence="4">3.-.-.-</ecNumber>
    </submittedName>
</protein>
<dbReference type="RefSeq" id="WP_328279931.1">
    <property type="nucleotide sequence ID" value="NZ_JARTLD010000045.1"/>
</dbReference>
<dbReference type="CDD" id="cd10967">
    <property type="entry name" value="CE4_GLA_like_6s"/>
    <property type="match status" value="1"/>
</dbReference>
<evidence type="ECO:0000313" key="5">
    <source>
        <dbReference type="Proteomes" id="UP001343257"/>
    </source>
</evidence>
<keyword evidence="4" id="KW-0378">Hydrolase</keyword>
<name>A0ABU6PWC2_9BACL</name>
<keyword evidence="2" id="KW-0732">Signal</keyword>
<comment type="subcellular location">
    <subcellularLocation>
        <location evidence="1">Secreted</location>
    </subcellularLocation>
</comment>
<dbReference type="InterPro" id="IPR002509">
    <property type="entry name" value="NODB_dom"/>
</dbReference>
<keyword evidence="5" id="KW-1185">Reference proteome</keyword>
<dbReference type="PANTHER" id="PTHR34216:SF3">
    <property type="entry name" value="POLY-BETA-1,6-N-ACETYL-D-GLUCOSAMINE N-DEACETYLASE"/>
    <property type="match status" value="1"/>
</dbReference>
<evidence type="ECO:0000259" key="3">
    <source>
        <dbReference type="PROSITE" id="PS51677"/>
    </source>
</evidence>
<dbReference type="PROSITE" id="PS51677">
    <property type="entry name" value="NODB"/>
    <property type="match status" value="1"/>
</dbReference>
<dbReference type="Proteomes" id="UP001343257">
    <property type="component" value="Unassembled WGS sequence"/>
</dbReference>
<dbReference type="InterPro" id="IPR011330">
    <property type="entry name" value="Glyco_hydro/deAcase_b/a-brl"/>
</dbReference>
<gene>
    <name evidence="4" type="ORF">P9847_17705</name>
</gene>
<reference evidence="4 5" key="1">
    <citation type="submission" date="2023-03" db="EMBL/GenBank/DDBJ databases">
        <title>Bacillus Genome Sequencing.</title>
        <authorList>
            <person name="Dunlap C."/>
        </authorList>
    </citation>
    <scope>NUCLEOTIDE SEQUENCE [LARGE SCALE GENOMIC DNA]</scope>
    <source>
        <strain evidence="4 5">NRS-52</strain>
    </source>
</reference>
<evidence type="ECO:0000256" key="1">
    <source>
        <dbReference type="ARBA" id="ARBA00004613"/>
    </source>
</evidence>
<feature type="domain" description="NodB homology" evidence="3">
    <location>
        <begin position="14"/>
        <end position="266"/>
    </location>
</feature>
<dbReference type="PANTHER" id="PTHR34216">
    <property type="match status" value="1"/>
</dbReference>
<accession>A0ABU6PWC2</accession>
<dbReference type="GO" id="GO:0016787">
    <property type="term" value="F:hydrolase activity"/>
    <property type="evidence" value="ECO:0007669"/>
    <property type="project" value="UniProtKB-KW"/>
</dbReference>
<dbReference type="EC" id="3.-.-.-" evidence="4"/>
<evidence type="ECO:0000313" key="4">
    <source>
        <dbReference type="EMBL" id="MED5019149.1"/>
    </source>
</evidence>
<evidence type="ECO:0000256" key="2">
    <source>
        <dbReference type="ARBA" id="ARBA00022729"/>
    </source>
</evidence>
<proteinExistence type="predicted"/>
<dbReference type="Gene3D" id="3.20.20.370">
    <property type="entry name" value="Glycoside hydrolase/deacetylase"/>
    <property type="match status" value="1"/>
</dbReference>
<dbReference type="Pfam" id="PF01522">
    <property type="entry name" value="Polysacc_deac_1"/>
    <property type="match status" value="1"/>
</dbReference>